<dbReference type="EMBL" id="JANPWB010000011">
    <property type="protein sequence ID" value="KAJ1126017.1"/>
    <property type="molecule type" value="Genomic_DNA"/>
</dbReference>
<evidence type="ECO:0000256" key="2">
    <source>
        <dbReference type="ARBA" id="ARBA00022723"/>
    </source>
</evidence>
<keyword evidence="5" id="KW-0862">Zinc</keyword>
<evidence type="ECO:0000256" key="5">
    <source>
        <dbReference type="ARBA" id="ARBA00022833"/>
    </source>
</evidence>
<dbReference type="Gene3D" id="3.30.160.60">
    <property type="entry name" value="Classic Zinc Finger"/>
    <property type="match status" value="4"/>
</dbReference>
<dbReference type="FunFam" id="3.30.160.60:FF:002074">
    <property type="entry name" value="Zinc finger protein 841"/>
    <property type="match status" value="1"/>
</dbReference>
<evidence type="ECO:0000256" key="1">
    <source>
        <dbReference type="ARBA" id="ARBA00004123"/>
    </source>
</evidence>
<feature type="domain" description="C2H2-type" evidence="8">
    <location>
        <begin position="385"/>
        <end position="412"/>
    </location>
</feature>
<dbReference type="PANTHER" id="PTHR24381">
    <property type="entry name" value="ZINC FINGER PROTEIN"/>
    <property type="match status" value="1"/>
</dbReference>
<dbReference type="PROSITE" id="PS00028">
    <property type="entry name" value="ZINC_FINGER_C2H2_1"/>
    <property type="match status" value="4"/>
</dbReference>
<proteinExistence type="predicted"/>
<dbReference type="CDD" id="cd07765">
    <property type="entry name" value="KRAB_A-box"/>
    <property type="match status" value="1"/>
</dbReference>
<evidence type="ECO:0000313" key="10">
    <source>
        <dbReference type="EMBL" id="KAJ1126017.1"/>
    </source>
</evidence>
<evidence type="ECO:0000259" key="8">
    <source>
        <dbReference type="PROSITE" id="PS50157"/>
    </source>
</evidence>
<keyword evidence="11" id="KW-1185">Reference proteome</keyword>
<evidence type="ECO:0000256" key="7">
    <source>
        <dbReference type="PROSITE-ProRule" id="PRU00042"/>
    </source>
</evidence>
<evidence type="ECO:0000256" key="3">
    <source>
        <dbReference type="ARBA" id="ARBA00022737"/>
    </source>
</evidence>
<keyword evidence="6" id="KW-0539">Nucleus</keyword>
<dbReference type="GO" id="GO:0008270">
    <property type="term" value="F:zinc ion binding"/>
    <property type="evidence" value="ECO:0007669"/>
    <property type="project" value="UniProtKB-KW"/>
</dbReference>
<dbReference type="SUPFAM" id="SSF57667">
    <property type="entry name" value="beta-beta-alpha zinc fingers"/>
    <property type="match status" value="3"/>
</dbReference>
<evidence type="ECO:0000256" key="4">
    <source>
        <dbReference type="ARBA" id="ARBA00022771"/>
    </source>
</evidence>
<dbReference type="FunFam" id="3.30.160.60:FF:000446">
    <property type="entry name" value="Zinc finger protein"/>
    <property type="match status" value="1"/>
</dbReference>
<dbReference type="FunFam" id="3.30.160.60:FF:001498">
    <property type="entry name" value="Zinc finger protein 404"/>
    <property type="match status" value="1"/>
</dbReference>
<feature type="domain" description="C2H2-type" evidence="8">
    <location>
        <begin position="357"/>
        <end position="384"/>
    </location>
</feature>
<dbReference type="FunFam" id="3.30.160.60:FF:000358">
    <property type="entry name" value="zinc finger protein 24"/>
    <property type="match status" value="1"/>
</dbReference>
<dbReference type="PANTHER" id="PTHR24381:SF381">
    <property type="entry name" value="ZINC FINGER PROTEIN 41 HOMOLOG"/>
    <property type="match status" value="1"/>
</dbReference>
<feature type="domain" description="C2H2-type" evidence="8">
    <location>
        <begin position="329"/>
        <end position="356"/>
    </location>
</feature>
<dbReference type="PROSITE" id="PS50805">
    <property type="entry name" value="KRAB"/>
    <property type="match status" value="1"/>
</dbReference>
<dbReference type="InterPro" id="IPR001909">
    <property type="entry name" value="KRAB"/>
</dbReference>
<reference evidence="10" key="1">
    <citation type="journal article" date="2022" name="bioRxiv">
        <title>Sequencing and chromosome-scale assembly of the giantPleurodeles waltlgenome.</title>
        <authorList>
            <person name="Brown T."/>
            <person name="Elewa A."/>
            <person name="Iarovenko S."/>
            <person name="Subramanian E."/>
            <person name="Araus A.J."/>
            <person name="Petzold A."/>
            <person name="Susuki M."/>
            <person name="Suzuki K.-i.T."/>
            <person name="Hayashi T."/>
            <person name="Toyoda A."/>
            <person name="Oliveira C."/>
            <person name="Osipova E."/>
            <person name="Leigh N.D."/>
            <person name="Simon A."/>
            <person name="Yun M.H."/>
        </authorList>
    </citation>
    <scope>NUCLEOTIDE SEQUENCE</scope>
    <source>
        <strain evidence="10">20211129_DDA</strain>
        <tissue evidence="10">Liver</tissue>
    </source>
</reference>
<gene>
    <name evidence="10" type="ORF">NDU88_004430</name>
</gene>
<dbReference type="SMART" id="SM00355">
    <property type="entry name" value="ZnF_C2H2"/>
    <property type="match status" value="4"/>
</dbReference>
<protein>
    <submittedName>
        <fullName evidence="10">Uncharacterized protein</fullName>
    </submittedName>
</protein>
<keyword evidence="2" id="KW-0479">Metal-binding</keyword>
<comment type="subcellular location">
    <subcellularLocation>
        <location evidence="1">Nucleus</location>
    </subcellularLocation>
</comment>
<dbReference type="SUPFAM" id="SSF109640">
    <property type="entry name" value="KRAB domain (Kruppel-associated box)"/>
    <property type="match status" value="1"/>
</dbReference>
<organism evidence="10 11">
    <name type="scientific">Pleurodeles waltl</name>
    <name type="common">Iberian ribbed newt</name>
    <dbReference type="NCBI Taxonomy" id="8319"/>
    <lineage>
        <taxon>Eukaryota</taxon>
        <taxon>Metazoa</taxon>
        <taxon>Chordata</taxon>
        <taxon>Craniata</taxon>
        <taxon>Vertebrata</taxon>
        <taxon>Euteleostomi</taxon>
        <taxon>Amphibia</taxon>
        <taxon>Batrachia</taxon>
        <taxon>Caudata</taxon>
        <taxon>Salamandroidea</taxon>
        <taxon>Salamandridae</taxon>
        <taxon>Pleurodelinae</taxon>
        <taxon>Pleurodeles</taxon>
    </lineage>
</organism>
<dbReference type="Pfam" id="PF01352">
    <property type="entry name" value="KRAB"/>
    <property type="match status" value="1"/>
</dbReference>
<name>A0AAV7PFM6_PLEWA</name>
<dbReference type="InterPro" id="IPR036051">
    <property type="entry name" value="KRAB_dom_sf"/>
</dbReference>
<evidence type="ECO:0000313" key="11">
    <source>
        <dbReference type="Proteomes" id="UP001066276"/>
    </source>
</evidence>
<dbReference type="AlphaFoldDB" id="A0AAV7PFM6"/>
<dbReference type="GO" id="GO:0000981">
    <property type="term" value="F:DNA-binding transcription factor activity, RNA polymerase II-specific"/>
    <property type="evidence" value="ECO:0007669"/>
    <property type="project" value="TreeGrafter"/>
</dbReference>
<keyword evidence="4 7" id="KW-0863">Zinc-finger</keyword>
<evidence type="ECO:0000259" key="9">
    <source>
        <dbReference type="PROSITE" id="PS50805"/>
    </source>
</evidence>
<dbReference type="Proteomes" id="UP001066276">
    <property type="component" value="Chromosome 7"/>
</dbReference>
<dbReference type="Pfam" id="PF00096">
    <property type="entry name" value="zf-C2H2"/>
    <property type="match status" value="3"/>
</dbReference>
<dbReference type="PROSITE" id="PS50157">
    <property type="entry name" value="ZINC_FINGER_C2H2_2"/>
    <property type="match status" value="4"/>
</dbReference>
<dbReference type="SMART" id="SM00349">
    <property type="entry name" value="KRAB"/>
    <property type="match status" value="1"/>
</dbReference>
<comment type="caution">
    <text evidence="10">The sequence shown here is derived from an EMBL/GenBank/DDBJ whole genome shotgun (WGS) entry which is preliminary data.</text>
</comment>
<feature type="domain" description="KRAB" evidence="9">
    <location>
        <begin position="44"/>
        <end position="115"/>
    </location>
</feature>
<keyword evidence="3" id="KW-0677">Repeat</keyword>
<accession>A0AAV7PFM6</accession>
<dbReference type="InterPro" id="IPR036236">
    <property type="entry name" value="Znf_C2H2_sf"/>
</dbReference>
<dbReference type="GO" id="GO:0005634">
    <property type="term" value="C:nucleus"/>
    <property type="evidence" value="ECO:0007669"/>
    <property type="project" value="UniProtKB-SubCell"/>
</dbReference>
<dbReference type="GO" id="GO:0000977">
    <property type="term" value="F:RNA polymerase II transcription regulatory region sequence-specific DNA binding"/>
    <property type="evidence" value="ECO:0007669"/>
    <property type="project" value="TreeGrafter"/>
</dbReference>
<dbReference type="Gene3D" id="6.10.140.140">
    <property type="match status" value="1"/>
</dbReference>
<sequence>MAPWYKNDQKQEFRSRDHFKEPLNWKAIFRVQRRIMSMPHEDEVTFHDASSYFSEDEWTHLYKWQKELYSIVMKEIHRALISLGPIIINTVFSLRAKDKQERCSVNIQDCARRQRMDVFPTGARTTNPGDMLRIHKEEILHLNNARHVEGSGCLGTEESVPILIDHLGEEVGENGSDPNLGHDVISFCIKAEEDTNIMDHENKKGGRHIIRPTGDRGMKRQNKDFEFVQYTRPPALQTATTGPKSKKLPQIFDKGLNYKNKPWSENEQDTKSEEIAGYRTEFSNSEHVASPWEQLQAEIPNAYNECESNMSSLADQNNLPDTHQNEAPYECAECGTSYSLKEELVRHMGSHSRAKPYLCTECGKSFFRKAKLIMHQRIHTGIKPYECLFCHKTFSRKDNLNGHMRIHTGEKPYGCTQCEKRFTWKCDLNTHQKRHQI</sequence>
<dbReference type="InterPro" id="IPR013087">
    <property type="entry name" value="Znf_C2H2_type"/>
</dbReference>
<evidence type="ECO:0000256" key="6">
    <source>
        <dbReference type="ARBA" id="ARBA00023242"/>
    </source>
</evidence>
<feature type="domain" description="C2H2-type" evidence="8">
    <location>
        <begin position="413"/>
        <end position="437"/>
    </location>
</feature>